<evidence type="ECO:0000256" key="4">
    <source>
        <dbReference type="ARBA" id="ARBA00022692"/>
    </source>
</evidence>
<keyword evidence="2 8" id="KW-0813">Transport</keyword>
<accession>A0A1Y6D6B1</accession>
<evidence type="ECO:0000256" key="7">
    <source>
        <dbReference type="ARBA" id="ARBA00023136"/>
    </source>
</evidence>
<keyword evidence="8" id="KW-0479">Metal-binding</keyword>
<dbReference type="InterPro" id="IPR022837">
    <property type="entry name" value="MsrQ-like"/>
</dbReference>
<reference evidence="11 12" key="1">
    <citation type="submission" date="2016-12" db="EMBL/GenBank/DDBJ databases">
        <authorList>
            <person name="Song W.-J."/>
            <person name="Kurnit D.M."/>
        </authorList>
    </citation>
    <scope>NUCLEOTIDE SEQUENCE [LARGE SCALE GENOMIC DNA]</scope>
    <source>
        <strain evidence="11 12">175</strain>
    </source>
</reference>
<feature type="region of interest" description="Disordered" evidence="9">
    <location>
        <begin position="198"/>
        <end position="227"/>
    </location>
</feature>
<feature type="transmembrane region" description="Helical" evidence="8">
    <location>
        <begin position="40"/>
        <end position="60"/>
    </location>
</feature>
<evidence type="ECO:0000256" key="2">
    <source>
        <dbReference type="ARBA" id="ARBA00022448"/>
    </source>
</evidence>
<dbReference type="Proteomes" id="UP000192923">
    <property type="component" value="Unassembled WGS sequence"/>
</dbReference>
<dbReference type="PANTHER" id="PTHR36964:SF1">
    <property type="entry name" value="PROTEIN-METHIONINE-SULFOXIDE REDUCTASE HEME-BINDING SUBUNIT MSRQ"/>
    <property type="match status" value="1"/>
</dbReference>
<name>A0A1Y6D6B1_9GAMM</name>
<dbReference type="GO" id="GO:0016679">
    <property type="term" value="F:oxidoreductase activity, acting on diphenols and related substances as donors"/>
    <property type="evidence" value="ECO:0007669"/>
    <property type="project" value="TreeGrafter"/>
</dbReference>
<feature type="transmembrane region" description="Helical" evidence="8">
    <location>
        <begin position="119"/>
        <end position="139"/>
    </location>
</feature>
<evidence type="ECO:0000256" key="5">
    <source>
        <dbReference type="ARBA" id="ARBA00022989"/>
    </source>
</evidence>
<keyword evidence="8" id="KW-0249">Electron transport</keyword>
<feature type="compositionally biased region" description="Basic residues" evidence="9">
    <location>
        <begin position="198"/>
        <end position="208"/>
    </location>
</feature>
<dbReference type="EMBL" id="FXAM01000001">
    <property type="protein sequence ID" value="SMF96383.1"/>
    <property type="molecule type" value="Genomic_DNA"/>
</dbReference>
<evidence type="ECO:0000256" key="9">
    <source>
        <dbReference type="SAM" id="MobiDB-lite"/>
    </source>
</evidence>
<dbReference type="PANTHER" id="PTHR36964">
    <property type="entry name" value="PROTEIN-METHIONINE-SULFOXIDE REDUCTASE HEME-BINDING SUBUNIT MSRQ"/>
    <property type="match status" value="1"/>
</dbReference>
<dbReference type="OrthoDB" id="9788328at2"/>
<organism evidence="11 12">
    <name type="scientific">Methylomagnum ishizawai</name>
    <dbReference type="NCBI Taxonomy" id="1760988"/>
    <lineage>
        <taxon>Bacteria</taxon>
        <taxon>Pseudomonadati</taxon>
        <taxon>Pseudomonadota</taxon>
        <taxon>Gammaproteobacteria</taxon>
        <taxon>Methylococcales</taxon>
        <taxon>Methylococcaceae</taxon>
        <taxon>Methylomagnum</taxon>
    </lineage>
</organism>
<feature type="domain" description="Ferric oxidoreductase" evidence="10">
    <location>
        <begin position="48"/>
        <end position="163"/>
    </location>
</feature>
<evidence type="ECO:0000256" key="6">
    <source>
        <dbReference type="ARBA" id="ARBA00023004"/>
    </source>
</evidence>
<keyword evidence="8" id="KW-0285">Flavoprotein</keyword>
<evidence type="ECO:0000256" key="8">
    <source>
        <dbReference type="HAMAP-Rule" id="MF_01207"/>
    </source>
</evidence>
<keyword evidence="8" id="KW-1003">Cell membrane</keyword>
<comment type="subunit">
    <text evidence="8">Heterodimer of a catalytic subunit (MsrP) and a heme-binding subunit (MsrQ).</text>
</comment>
<comment type="similarity">
    <text evidence="8">Belongs to the MsrQ family.</text>
</comment>
<keyword evidence="7 8" id="KW-0472">Membrane</keyword>
<dbReference type="InterPro" id="IPR013130">
    <property type="entry name" value="Fe3_Rdtase_TM_dom"/>
</dbReference>
<keyword evidence="5 8" id="KW-1133">Transmembrane helix</keyword>
<evidence type="ECO:0000256" key="3">
    <source>
        <dbReference type="ARBA" id="ARBA00022617"/>
    </source>
</evidence>
<dbReference type="GO" id="GO:0030091">
    <property type="term" value="P:protein repair"/>
    <property type="evidence" value="ECO:0007669"/>
    <property type="project" value="UniProtKB-UniRule"/>
</dbReference>
<keyword evidence="4 8" id="KW-0812">Transmembrane</keyword>
<evidence type="ECO:0000313" key="12">
    <source>
        <dbReference type="Proteomes" id="UP000192923"/>
    </source>
</evidence>
<dbReference type="HAMAP" id="MF_01207">
    <property type="entry name" value="MsrQ"/>
    <property type="match status" value="1"/>
</dbReference>
<dbReference type="GO" id="GO:0010181">
    <property type="term" value="F:FMN binding"/>
    <property type="evidence" value="ECO:0007669"/>
    <property type="project" value="UniProtKB-UniRule"/>
</dbReference>
<dbReference type="GO" id="GO:0009055">
    <property type="term" value="F:electron transfer activity"/>
    <property type="evidence" value="ECO:0007669"/>
    <property type="project" value="UniProtKB-UniRule"/>
</dbReference>
<evidence type="ECO:0000256" key="1">
    <source>
        <dbReference type="ARBA" id="ARBA00004141"/>
    </source>
</evidence>
<dbReference type="GO" id="GO:0020037">
    <property type="term" value="F:heme binding"/>
    <property type="evidence" value="ECO:0007669"/>
    <property type="project" value="UniProtKB-UniRule"/>
</dbReference>
<keyword evidence="3 8" id="KW-0349">Heme</keyword>
<keyword evidence="12" id="KW-1185">Reference proteome</keyword>
<sequence length="227" mass="24759">MTPPPSPRPHRLRTALFLLGLIPALRLAVGVRTGGLGADPVATITATTGLWSLNLLFASLAITPLHRLTGWHGLVRARRMLGLFAFFYACLHGAAYLVFEQFFDWAGMLADIAKRPFLAAGGLGFALMLPLAATSTDGMVRRLGGRSWRRLHRLAYLCALVAVLHYLWLVKRDITLPGLYALALCALLAARMARPRRSHGPARSRSIPRKPAPLHIGTDENTGQGDQ</sequence>
<evidence type="ECO:0000259" key="10">
    <source>
        <dbReference type="Pfam" id="PF01794"/>
    </source>
</evidence>
<comment type="subcellular location">
    <subcellularLocation>
        <location evidence="8">Cell membrane</location>
        <topology evidence="8">Multi-pass membrane protein</topology>
    </subcellularLocation>
    <subcellularLocation>
        <location evidence="1">Membrane</location>
        <topology evidence="1">Multi-pass membrane protein</topology>
    </subcellularLocation>
</comment>
<comment type="function">
    <text evidence="8">Part of the MsrPQ system that repairs oxidized periplasmic proteins containing methionine sulfoxide residues (Met-O), using respiratory chain electrons. Thus protects these proteins from oxidative-stress damage caused by reactive species of oxygen and chlorine generated by the host defense mechanisms. MsrPQ is essential for the maintenance of envelope integrity under bleach stress, rescuing a wide series of structurally unrelated periplasmic proteins from methionine oxidation. MsrQ provides electrons for reduction to the reductase catalytic subunit MsrP, using the quinone pool of the respiratory chain.</text>
</comment>
<comment type="cofactor">
    <cofactor evidence="8">
        <name>heme b</name>
        <dbReference type="ChEBI" id="CHEBI:60344"/>
    </cofactor>
    <text evidence="8">Binds 1 heme b (iron(II)-protoporphyrin IX) group per subunit.</text>
</comment>
<feature type="transmembrane region" description="Helical" evidence="8">
    <location>
        <begin position="174"/>
        <end position="193"/>
    </location>
</feature>
<comment type="caution">
    <text evidence="8">Lacks conserved residue(s) required for the propagation of feature annotation.</text>
</comment>
<keyword evidence="8" id="KW-0288">FMN</keyword>
<feature type="transmembrane region" description="Helical" evidence="8">
    <location>
        <begin position="81"/>
        <end position="99"/>
    </location>
</feature>
<feature type="transmembrane region" description="Helical" evidence="8">
    <location>
        <begin position="151"/>
        <end position="168"/>
    </location>
</feature>
<proteinExistence type="inferred from homology"/>
<keyword evidence="6 8" id="KW-0408">Iron</keyword>
<dbReference type="Pfam" id="PF01794">
    <property type="entry name" value="Ferric_reduct"/>
    <property type="match status" value="1"/>
</dbReference>
<evidence type="ECO:0000313" key="11">
    <source>
        <dbReference type="EMBL" id="SMF96383.1"/>
    </source>
</evidence>
<dbReference type="AlphaFoldDB" id="A0A1Y6D6B1"/>
<protein>
    <recommendedName>
        <fullName evidence="8">Protein-methionine-sulfoxide reductase heme-binding subunit MsrQ</fullName>
    </recommendedName>
    <alternativeName>
        <fullName evidence="8">Flavocytochrome MsrQ</fullName>
    </alternativeName>
</protein>
<dbReference type="STRING" id="1760988.SAMN02949497_3779"/>
<gene>
    <name evidence="8" type="primary">msrQ</name>
    <name evidence="11" type="ORF">SAMN02949497_3779</name>
</gene>
<dbReference type="GO" id="GO:0005886">
    <property type="term" value="C:plasma membrane"/>
    <property type="evidence" value="ECO:0007669"/>
    <property type="project" value="UniProtKB-SubCell"/>
</dbReference>
<dbReference type="GO" id="GO:0046872">
    <property type="term" value="F:metal ion binding"/>
    <property type="evidence" value="ECO:0007669"/>
    <property type="project" value="UniProtKB-KW"/>
</dbReference>
<comment type="cofactor">
    <cofactor evidence="8">
        <name>FMN</name>
        <dbReference type="ChEBI" id="CHEBI:58210"/>
    </cofactor>
    <text evidence="8">Binds 1 FMN per subunit.</text>
</comment>